<dbReference type="Gene3D" id="2.30.40.10">
    <property type="entry name" value="Urease, subunit C, domain 1"/>
    <property type="match status" value="1"/>
</dbReference>
<dbReference type="PANTHER" id="PTHR43794">
    <property type="entry name" value="AMINOHYDROLASE SSNA-RELATED"/>
    <property type="match status" value="1"/>
</dbReference>
<dbReference type="GO" id="GO:0019239">
    <property type="term" value="F:deaminase activity"/>
    <property type="evidence" value="ECO:0007669"/>
    <property type="project" value="UniProtKB-ARBA"/>
</dbReference>
<evidence type="ECO:0000256" key="2">
    <source>
        <dbReference type="ARBA" id="ARBA00022801"/>
    </source>
</evidence>
<evidence type="ECO:0000256" key="3">
    <source>
        <dbReference type="ARBA" id="ARBA00022833"/>
    </source>
</evidence>
<dbReference type="RefSeq" id="WP_127886328.1">
    <property type="nucleotide sequence ID" value="NZ_CP028137.1"/>
</dbReference>
<dbReference type="PANTHER" id="PTHR43794:SF11">
    <property type="entry name" value="AMIDOHYDROLASE-RELATED DOMAIN-CONTAINING PROTEIN"/>
    <property type="match status" value="1"/>
</dbReference>
<dbReference type="AlphaFoldDB" id="A0A3Q9UV45"/>
<keyword evidence="3" id="KW-0862">Zinc</keyword>
<dbReference type="NCBIfam" id="NF006055">
    <property type="entry name" value="PRK08203.1"/>
    <property type="match status" value="1"/>
</dbReference>
<feature type="domain" description="Amidohydrolase-related" evidence="4">
    <location>
        <begin position="72"/>
        <end position="403"/>
    </location>
</feature>
<dbReference type="EMBL" id="CP028137">
    <property type="protein sequence ID" value="AZZ51367.1"/>
    <property type="molecule type" value="Genomic_DNA"/>
</dbReference>
<sequence>MQRHVITGAHVATVDAAGAEHPGGHVVVDDRRIVAVGAGEPPAWALDGRAPTGLPSAEPVVLTRVDGRGHLLTPGLVNTHHHLYQWLTRGWAQDSILFDWLVALYPAWSRIDADLTRSASLGAMGVLARSGCSTVGDHQYVFPRGSGDIVGGIVDAATTLGLRLHATRGSMDLGESQGGLPPDFAVETTAAALQASGEAVERYHDTSFDAMVRVAIAPCSPFSVTPDLLRESAVLARQLGVRLHTHGSETVEEDAYTREAFGMSPTDYLESLGWLGDDVWMAHGVHLDDDAIAKFAATGTGVAHCPSSNARLAAGIAPIPQLLAAGASVGLGVDGAASNESGQLGSEIRAAVLMNRLRAGADRMSARQALSIATIGGARVLGRQDEIGSIEVGKLADLALWRIDGVEHAGIADPVAALALGAQPPLTLLLVNGRPVVADSRLVTADEDAIAREVALASAELASRV</sequence>
<dbReference type="Pfam" id="PF01979">
    <property type="entry name" value="Amidohydro_1"/>
    <property type="match status" value="1"/>
</dbReference>
<dbReference type="Proteomes" id="UP000285317">
    <property type="component" value="Chromosome"/>
</dbReference>
<proteinExistence type="predicted"/>
<accession>A0A3Q9UV45</accession>
<name>A0A3Q9UV45_9MICO</name>
<organism evidence="5 6">
    <name type="scientific">Rathayibacter festucae DSM 15932</name>
    <dbReference type="NCBI Taxonomy" id="1328866"/>
    <lineage>
        <taxon>Bacteria</taxon>
        <taxon>Bacillati</taxon>
        <taxon>Actinomycetota</taxon>
        <taxon>Actinomycetes</taxon>
        <taxon>Micrococcales</taxon>
        <taxon>Microbacteriaceae</taxon>
        <taxon>Rathayibacter</taxon>
    </lineage>
</organism>
<dbReference type="SUPFAM" id="SSF51338">
    <property type="entry name" value="Composite domain of metallo-dependent hydrolases"/>
    <property type="match status" value="1"/>
</dbReference>
<keyword evidence="1" id="KW-0479">Metal-binding</keyword>
<dbReference type="GO" id="GO:0046872">
    <property type="term" value="F:metal ion binding"/>
    <property type="evidence" value="ECO:0007669"/>
    <property type="project" value="UniProtKB-KW"/>
</dbReference>
<gene>
    <name evidence="5" type="ORF">C1I64_04475</name>
</gene>
<dbReference type="FunFam" id="3.20.20.140:FF:000014">
    <property type="entry name" value="5-methylthioadenosine/S-adenosylhomocysteine deaminase"/>
    <property type="match status" value="1"/>
</dbReference>
<evidence type="ECO:0000313" key="6">
    <source>
        <dbReference type="Proteomes" id="UP000285317"/>
    </source>
</evidence>
<dbReference type="InterPro" id="IPR011059">
    <property type="entry name" value="Metal-dep_hydrolase_composite"/>
</dbReference>
<dbReference type="InterPro" id="IPR032466">
    <property type="entry name" value="Metal_Hydrolase"/>
</dbReference>
<reference evidence="5 6" key="1">
    <citation type="submission" date="2018-03" db="EMBL/GenBank/DDBJ databases">
        <title>Bacteriophage NCPPB3778 and a type I-E CRISPR drive the evolution of the US Biological Select Agent, Rathayibacter toxicus.</title>
        <authorList>
            <person name="Davis E.W.II."/>
            <person name="Tabima J.F."/>
            <person name="Weisberg A.J."/>
            <person name="Dantas Lopes L."/>
            <person name="Wiseman M.S."/>
            <person name="Wiseman M.S."/>
            <person name="Pupko T."/>
            <person name="Belcher M.S."/>
            <person name="Sechler A.J."/>
            <person name="Tancos M.A."/>
            <person name="Schroeder B.K."/>
            <person name="Murray T.D."/>
            <person name="Luster D.G."/>
            <person name="Schneider W.L."/>
            <person name="Rogers E."/>
            <person name="Andreote F.D."/>
            <person name="Grunwald N.J."/>
            <person name="Putnam M.L."/>
            <person name="Chang J.H."/>
        </authorList>
    </citation>
    <scope>NUCLEOTIDE SEQUENCE [LARGE SCALE GENOMIC DNA]</scope>
    <source>
        <strain evidence="5 6">DSM 15932</strain>
    </source>
</reference>
<dbReference type="GO" id="GO:0016814">
    <property type="term" value="F:hydrolase activity, acting on carbon-nitrogen (but not peptide) bonds, in cyclic amidines"/>
    <property type="evidence" value="ECO:0007669"/>
    <property type="project" value="UniProtKB-ARBA"/>
</dbReference>
<evidence type="ECO:0000256" key="1">
    <source>
        <dbReference type="ARBA" id="ARBA00022723"/>
    </source>
</evidence>
<dbReference type="InterPro" id="IPR006680">
    <property type="entry name" value="Amidohydro-rel"/>
</dbReference>
<evidence type="ECO:0000259" key="4">
    <source>
        <dbReference type="Pfam" id="PF01979"/>
    </source>
</evidence>
<dbReference type="InterPro" id="IPR050287">
    <property type="entry name" value="MTA/SAH_deaminase"/>
</dbReference>
<dbReference type="CDD" id="cd01298">
    <property type="entry name" value="ATZ_TRZ_like"/>
    <property type="match status" value="1"/>
</dbReference>
<dbReference type="KEGG" id="rfs:C1I64_04475"/>
<evidence type="ECO:0000313" key="5">
    <source>
        <dbReference type="EMBL" id="AZZ51367.1"/>
    </source>
</evidence>
<protein>
    <submittedName>
        <fullName evidence="5">8-oxoguanine deaminase</fullName>
    </submittedName>
</protein>
<dbReference type="SUPFAM" id="SSF51556">
    <property type="entry name" value="Metallo-dependent hydrolases"/>
    <property type="match status" value="1"/>
</dbReference>
<dbReference type="Gene3D" id="3.20.20.140">
    <property type="entry name" value="Metal-dependent hydrolases"/>
    <property type="match status" value="1"/>
</dbReference>
<keyword evidence="2" id="KW-0378">Hydrolase</keyword>